<dbReference type="GO" id="GO:0000785">
    <property type="term" value="C:chromatin"/>
    <property type="evidence" value="ECO:0007669"/>
    <property type="project" value="TreeGrafter"/>
</dbReference>
<dbReference type="SMART" id="SM00558">
    <property type="entry name" value="JmjC"/>
    <property type="match status" value="1"/>
</dbReference>
<comment type="similarity">
    <text evidence="2">Belongs to the JHDM3 histone demethylase family.</text>
</comment>
<evidence type="ECO:0000313" key="19">
    <source>
        <dbReference type="Proteomes" id="UP000677054"/>
    </source>
</evidence>
<dbReference type="OrthoDB" id="9547406at2759"/>
<feature type="compositionally biased region" description="Basic and acidic residues" evidence="15">
    <location>
        <begin position="354"/>
        <end position="367"/>
    </location>
</feature>
<comment type="catalytic activity">
    <reaction evidence="13">
        <text>N(6),N(6),N(6)-trimethyl-L-lysyl(9)-[histone H3] + 2 2-oxoglutarate + 2 O2 = N(6)-methyl-L-lysyl(9)-[histone H3] + 2 formaldehyde + 2 succinate + 2 CO2</text>
        <dbReference type="Rhea" id="RHEA:60200"/>
        <dbReference type="Rhea" id="RHEA-COMP:15538"/>
        <dbReference type="Rhea" id="RHEA-COMP:15542"/>
        <dbReference type="ChEBI" id="CHEBI:15379"/>
        <dbReference type="ChEBI" id="CHEBI:16526"/>
        <dbReference type="ChEBI" id="CHEBI:16810"/>
        <dbReference type="ChEBI" id="CHEBI:16842"/>
        <dbReference type="ChEBI" id="CHEBI:30031"/>
        <dbReference type="ChEBI" id="CHEBI:61929"/>
        <dbReference type="ChEBI" id="CHEBI:61961"/>
        <dbReference type="EC" id="1.14.11.66"/>
    </reaction>
</comment>
<dbReference type="PROSITE" id="PS51184">
    <property type="entry name" value="JMJC"/>
    <property type="match status" value="1"/>
</dbReference>
<accession>A0A7R9A5R5</accession>
<keyword evidence="10" id="KW-0805">Transcription regulation</keyword>
<dbReference type="AlphaFoldDB" id="A0A7R9A5R5"/>
<dbReference type="Gene3D" id="2.60.120.650">
    <property type="entry name" value="Cupin"/>
    <property type="match status" value="1"/>
</dbReference>
<feature type="region of interest" description="Disordered" evidence="15">
    <location>
        <begin position="354"/>
        <end position="474"/>
    </location>
</feature>
<dbReference type="InterPro" id="IPR003349">
    <property type="entry name" value="JmjN"/>
</dbReference>
<dbReference type="SMART" id="SM00545">
    <property type="entry name" value="JmjN"/>
    <property type="match status" value="1"/>
</dbReference>
<dbReference type="GO" id="GO:0005634">
    <property type="term" value="C:nucleus"/>
    <property type="evidence" value="ECO:0007669"/>
    <property type="project" value="TreeGrafter"/>
</dbReference>
<keyword evidence="9" id="KW-0408">Iron</keyword>
<dbReference type="GO" id="GO:0046872">
    <property type="term" value="F:metal ion binding"/>
    <property type="evidence" value="ECO:0007669"/>
    <property type="project" value="UniProtKB-KW"/>
</dbReference>
<dbReference type="EMBL" id="CAJPEV010000489">
    <property type="protein sequence ID" value="CAG0885796.1"/>
    <property type="molecule type" value="Genomic_DNA"/>
</dbReference>
<organism evidence="18">
    <name type="scientific">Darwinula stevensoni</name>
    <dbReference type="NCBI Taxonomy" id="69355"/>
    <lineage>
        <taxon>Eukaryota</taxon>
        <taxon>Metazoa</taxon>
        <taxon>Ecdysozoa</taxon>
        <taxon>Arthropoda</taxon>
        <taxon>Crustacea</taxon>
        <taxon>Oligostraca</taxon>
        <taxon>Ostracoda</taxon>
        <taxon>Podocopa</taxon>
        <taxon>Podocopida</taxon>
        <taxon>Darwinulocopina</taxon>
        <taxon>Darwinuloidea</taxon>
        <taxon>Darwinulidae</taxon>
        <taxon>Darwinula</taxon>
    </lineage>
</organism>
<dbReference type="PANTHER" id="PTHR10694">
    <property type="entry name" value="LYSINE-SPECIFIC DEMETHYLASE"/>
    <property type="match status" value="1"/>
</dbReference>
<sequence>MASIEGVLDSGEGETPSNGCSSSSSGIPQIQVFHPTMEEFQDFPKYIEFIESKGAHKAGLAKVVPPKEWIPRKGGYDCEAVKNLEIPAPISQVVTGKSGIYQQINVQKPKMVVREFEKFATSDRYRTPDYRNMDDLERKYWKNVSYNPPTYGADINASLYDEDVKEWNINSLHTILDYVNEDYGISIEGVNTAYLYFGMWKTTFAWHTEDMDLYSINYLHFGDPKFWYVIPPEHGRRLERLAEGFFPSAFKVCPGYLRHKMTLMSPQVLKAYSIPFSKIVQYPGEFMITFPYGYHSGFNTGYNCAESTNFAMPRWVEYGKRAVQCTCQDDMVRISMDTFVRRLQPDRYELWKEGKDVGHHPEDKSRESAAPPPADFAASRNLLDKRKRRHPIHEKSNGGGTKYSSQAETSHPSDNKQEKDMERPKPCTTKSRRIPVHKSEKKDEDEKKQLQNGSEATKKRKKKVDRESKSRDGMELMKRAMHPQPLHIPATPPPLSFPPFPHPASQLQSYSHAFLNFTRQDDRLKSIIERLSQHQDLVITHCPSPPPMVQSYEPETKPKAPWISAPPHNIVAGAHRAILPMSPTVFEAELSDEQLECTDSPQVYNSSLGTTSFTHQVQKPSSADQLSREPVFMQCHQFPNINTSSSWPENSF</sequence>
<dbReference type="Pfam" id="PF02373">
    <property type="entry name" value="JmjC"/>
    <property type="match status" value="1"/>
</dbReference>
<dbReference type="Proteomes" id="UP000677054">
    <property type="component" value="Unassembled WGS sequence"/>
</dbReference>
<keyword evidence="11" id="KW-0804">Transcription</keyword>
<evidence type="ECO:0000256" key="13">
    <source>
        <dbReference type="ARBA" id="ARBA00049349"/>
    </source>
</evidence>
<dbReference type="InterPro" id="IPR003347">
    <property type="entry name" value="JmjC_dom"/>
</dbReference>
<keyword evidence="5" id="KW-0862">Zinc</keyword>
<feature type="compositionally biased region" description="Basic and acidic residues" evidence="15">
    <location>
        <begin position="437"/>
        <end position="449"/>
    </location>
</feature>
<evidence type="ECO:0000259" key="17">
    <source>
        <dbReference type="PROSITE" id="PS51184"/>
    </source>
</evidence>
<dbReference type="GO" id="GO:0048512">
    <property type="term" value="P:circadian behavior"/>
    <property type="evidence" value="ECO:0007669"/>
    <property type="project" value="UniProtKB-ARBA"/>
</dbReference>
<keyword evidence="6" id="KW-0156">Chromatin regulator</keyword>
<dbReference type="PANTHER" id="PTHR10694:SF129">
    <property type="entry name" value="LYSINE-SPECIFIC DEMETHYLASE 4B-RELATED"/>
    <property type="match status" value="1"/>
</dbReference>
<evidence type="ECO:0000313" key="18">
    <source>
        <dbReference type="EMBL" id="CAD7243745.1"/>
    </source>
</evidence>
<evidence type="ECO:0000256" key="11">
    <source>
        <dbReference type="ARBA" id="ARBA00023163"/>
    </source>
</evidence>
<evidence type="ECO:0000256" key="3">
    <source>
        <dbReference type="ARBA" id="ARBA00012900"/>
    </source>
</evidence>
<evidence type="ECO:0000256" key="7">
    <source>
        <dbReference type="ARBA" id="ARBA00022964"/>
    </source>
</evidence>
<dbReference type="EMBL" id="LR900006">
    <property type="protein sequence ID" value="CAD7243745.1"/>
    <property type="molecule type" value="Genomic_DNA"/>
</dbReference>
<feature type="domain" description="JmjN" evidence="16">
    <location>
        <begin position="30"/>
        <end position="72"/>
    </location>
</feature>
<feature type="domain" description="JmjC" evidence="17">
    <location>
        <begin position="161"/>
        <end position="327"/>
    </location>
</feature>
<proteinExistence type="inferred from homology"/>
<evidence type="ECO:0000256" key="12">
    <source>
        <dbReference type="ARBA" id="ARBA00023242"/>
    </source>
</evidence>
<keyword evidence="8" id="KW-0560">Oxidoreductase</keyword>
<reference evidence="18" key="1">
    <citation type="submission" date="2020-11" db="EMBL/GenBank/DDBJ databases">
        <authorList>
            <person name="Tran Van P."/>
        </authorList>
    </citation>
    <scope>NUCLEOTIDE SEQUENCE</scope>
</reference>
<dbReference type="Pfam" id="PF02375">
    <property type="entry name" value="JmjN"/>
    <property type="match status" value="1"/>
</dbReference>
<dbReference type="GO" id="GO:0140681">
    <property type="term" value="F:histone H3K36me2/H3K36me3 demethylase activity"/>
    <property type="evidence" value="ECO:0007669"/>
    <property type="project" value="UniProtKB-ARBA"/>
</dbReference>
<keyword evidence="19" id="KW-1185">Reference proteome</keyword>
<evidence type="ECO:0000256" key="15">
    <source>
        <dbReference type="SAM" id="MobiDB-lite"/>
    </source>
</evidence>
<gene>
    <name evidence="18" type="ORF">DSTB1V02_LOCUS3659</name>
</gene>
<comment type="function">
    <text evidence="14">Probable histone demethylase that specifically demethylates 'Lys-9' and 'Lys-36' residues of histone H3, thereby playing a central role in histone code. Demethylation of Lys residue generates formaldehyde and succinate.</text>
</comment>
<name>A0A7R9A5R5_9CRUS</name>
<dbReference type="SUPFAM" id="SSF51197">
    <property type="entry name" value="Clavaminate synthase-like"/>
    <property type="match status" value="1"/>
</dbReference>
<evidence type="ECO:0000256" key="14">
    <source>
        <dbReference type="ARBA" id="ARBA00053408"/>
    </source>
</evidence>
<evidence type="ECO:0000256" key="1">
    <source>
        <dbReference type="ARBA" id="ARBA00001954"/>
    </source>
</evidence>
<evidence type="ECO:0000256" key="8">
    <source>
        <dbReference type="ARBA" id="ARBA00023002"/>
    </source>
</evidence>
<dbReference type="GO" id="GO:0140684">
    <property type="term" value="F:histone H3K9me2/H3K9me3 demethylase activity"/>
    <property type="evidence" value="ECO:0007669"/>
    <property type="project" value="UniProtKB-EC"/>
</dbReference>
<protein>
    <recommendedName>
        <fullName evidence="3">[histone H3]-trimethyl-L-lysine(9) demethylase</fullName>
        <ecNumber evidence="3">1.14.11.66</ecNumber>
    </recommendedName>
</protein>
<evidence type="ECO:0000256" key="4">
    <source>
        <dbReference type="ARBA" id="ARBA00022723"/>
    </source>
</evidence>
<dbReference type="EC" id="1.14.11.66" evidence="3"/>
<keyword evidence="7" id="KW-0223">Dioxygenase</keyword>
<evidence type="ECO:0000256" key="6">
    <source>
        <dbReference type="ARBA" id="ARBA00022853"/>
    </source>
</evidence>
<evidence type="ECO:0000256" key="10">
    <source>
        <dbReference type="ARBA" id="ARBA00023015"/>
    </source>
</evidence>
<evidence type="ECO:0000256" key="9">
    <source>
        <dbReference type="ARBA" id="ARBA00023004"/>
    </source>
</evidence>
<feature type="compositionally biased region" description="Basic and acidic residues" evidence="15">
    <location>
        <begin position="464"/>
        <end position="474"/>
    </location>
</feature>
<keyword evidence="12" id="KW-0539">Nucleus</keyword>
<evidence type="ECO:0000256" key="5">
    <source>
        <dbReference type="ARBA" id="ARBA00022833"/>
    </source>
</evidence>
<evidence type="ECO:0000256" key="2">
    <source>
        <dbReference type="ARBA" id="ARBA00009711"/>
    </source>
</evidence>
<dbReference type="FunFam" id="2.60.120.650:FF:000048">
    <property type="entry name" value="Lysine-specific demethylase 4A"/>
    <property type="match status" value="1"/>
</dbReference>
<keyword evidence="4" id="KW-0479">Metal-binding</keyword>
<evidence type="ECO:0000259" key="16">
    <source>
        <dbReference type="PROSITE" id="PS51183"/>
    </source>
</evidence>
<comment type="cofactor">
    <cofactor evidence="1">
        <name>Fe(2+)</name>
        <dbReference type="ChEBI" id="CHEBI:29033"/>
    </cofactor>
</comment>
<feature type="region of interest" description="Disordered" evidence="15">
    <location>
        <begin position="1"/>
        <end position="28"/>
    </location>
</feature>
<feature type="compositionally biased region" description="Basic and acidic residues" evidence="15">
    <location>
        <begin position="411"/>
        <end position="425"/>
    </location>
</feature>
<dbReference type="GO" id="GO:0010468">
    <property type="term" value="P:regulation of gene expression"/>
    <property type="evidence" value="ECO:0007669"/>
    <property type="project" value="TreeGrafter"/>
</dbReference>
<dbReference type="PROSITE" id="PS51183">
    <property type="entry name" value="JMJN"/>
    <property type="match status" value="1"/>
</dbReference>